<dbReference type="KEGG" id="cpor:BED41_02710"/>
<evidence type="ECO:0000259" key="3">
    <source>
        <dbReference type="Pfam" id="PF02749"/>
    </source>
</evidence>
<keyword evidence="1 4" id="KW-0808">Transferase</keyword>
<evidence type="ECO:0000313" key="4">
    <source>
        <dbReference type="EMBL" id="ANZ44094.1"/>
    </source>
</evidence>
<feature type="domain" description="Quinolinate phosphoribosyl transferase C-terminal" evidence="2">
    <location>
        <begin position="131"/>
        <end position="319"/>
    </location>
</feature>
<dbReference type="GO" id="GO:0009435">
    <property type="term" value="P:NAD+ biosynthetic process"/>
    <property type="evidence" value="ECO:0007669"/>
    <property type="project" value="UniProtKB-UniPathway"/>
</dbReference>
<protein>
    <submittedName>
        <fullName evidence="4">Nicotinate phosphoribosyltransferase</fullName>
    </submittedName>
</protein>
<keyword evidence="5" id="KW-1185">Reference proteome</keyword>
<evidence type="ECO:0000259" key="2">
    <source>
        <dbReference type="Pfam" id="PF01729"/>
    </source>
</evidence>
<dbReference type="PANTHER" id="PTHR43202:SF1">
    <property type="entry name" value="NICOTINATE PHOSPHORIBOSYLTRANSFERASE"/>
    <property type="match status" value="1"/>
</dbReference>
<dbReference type="Pfam" id="PF02749">
    <property type="entry name" value="QRPTase_N"/>
    <property type="match status" value="1"/>
</dbReference>
<dbReference type="InterPro" id="IPR013785">
    <property type="entry name" value="Aldolase_TIM"/>
</dbReference>
<dbReference type="Proteomes" id="UP000093044">
    <property type="component" value="Chromosome"/>
</dbReference>
<dbReference type="SUPFAM" id="SSF51690">
    <property type="entry name" value="Nicotinate/Quinolinate PRTase C-terminal domain-like"/>
    <property type="match status" value="1"/>
</dbReference>
<dbReference type="InterPro" id="IPR002638">
    <property type="entry name" value="Quinolinate_PRibosylTrfase_C"/>
</dbReference>
<evidence type="ECO:0000256" key="1">
    <source>
        <dbReference type="ARBA" id="ARBA00022679"/>
    </source>
</evidence>
<name>A0A1B2I296_9BACT</name>
<dbReference type="Gene3D" id="3.90.1170.20">
    <property type="entry name" value="Quinolinate phosphoribosyl transferase, N-terminal domain"/>
    <property type="match status" value="1"/>
</dbReference>
<dbReference type="PANTHER" id="PTHR43202">
    <property type="entry name" value="NICOTINATE-NUCLEOTIDE PYROPHOSPHORYLASE"/>
    <property type="match status" value="1"/>
</dbReference>
<dbReference type="Gene3D" id="3.20.20.70">
    <property type="entry name" value="Aldolase class I"/>
    <property type="match status" value="1"/>
</dbReference>
<feature type="domain" description="Quinolinate phosphoribosyl transferase N-terminal" evidence="3">
    <location>
        <begin position="37"/>
        <end position="127"/>
    </location>
</feature>
<dbReference type="UniPathway" id="UPA00253">
    <property type="reaction ID" value="UER00457"/>
</dbReference>
<dbReference type="OrthoDB" id="9770610at2"/>
<dbReference type="Pfam" id="PF01729">
    <property type="entry name" value="QRPTase_C"/>
    <property type="match status" value="1"/>
</dbReference>
<gene>
    <name evidence="4" type="ORF">BED41_02710</name>
</gene>
<dbReference type="RefSeq" id="WP_066742802.1">
    <property type="nucleotide sequence ID" value="NZ_CAUFKJ010000013.1"/>
</dbReference>
<dbReference type="GeneID" id="83056763"/>
<dbReference type="InterPro" id="IPR036068">
    <property type="entry name" value="Nicotinate_pribotase-like_C"/>
</dbReference>
<dbReference type="InterPro" id="IPR053190">
    <property type="entry name" value="NAPRTase-like"/>
</dbReference>
<dbReference type="InterPro" id="IPR037128">
    <property type="entry name" value="Quinolinate_PRibosylTase_N_sf"/>
</dbReference>
<accession>A0A1B2I296</accession>
<dbReference type="GO" id="GO:0004516">
    <property type="term" value="F:nicotinate phosphoribosyltransferase activity"/>
    <property type="evidence" value="ECO:0007669"/>
    <property type="project" value="UniProtKB-EC"/>
</dbReference>
<keyword evidence="4" id="KW-0328">Glycosyltransferase</keyword>
<dbReference type="InterPro" id="IPR022412">
    <property type="entry name" value="Quinolinate_PRibosylTrfase_N"/>
</dbReference>
<dbReference type="NCBIfam" id="NF006415">
    <property type="entry name" value="PRK08662.1"/>
    <property type="match status" value="1"/>
</dbReference>
<dbReference type="GO" id="GO:0004514">
    <property type="term" value="F:nicotinate-nucleotide diphosphorylase (carboxylating) activity"/>
    <property type="evidence" value="ECO:0007669"/>
    <property type="project" value="InterPro"/>
</dbReference>
<dbReference type="STRING" id="1197717.BED41_02710"/>
<sequence length="347" mass="37600">MTVKPLDGQKDIASYEHVGGRLFSATHEEILTGWTTDIYFLKTRDVLRSAGLLETPVVAEVFTRKRGTFAGSEEVLNLFRKLPNPPQVEALAEGESFEAKEVLMRISGTYESFGLYETVLLGMLASSTGWATAAKECVEAAEGRSVLCFGARHVHPAIAPVMERAAKIAGCSAMSCILAAKLCGEEPKGTVPHAAILMVGDTVKLAKLYDAQVPEEEPRIVLVDTFKDEAEETMRVAEALGDKLAGIRLDTPGERGGVTPELVREIRWRLNMAGFDKVQIIATGGLTPERIKVMNEAGADVYGVGSYITSGAQRDMTMDIKMVNGKPVAKRGRLPGIIPNPKLKRVL</sequence>
<reference evidence="4" key="1">
    <citation type="submission" date="2016-08" db="EMBL/GenBank/DDBJ databases">
        <title>Complete genome of Cloacibacillus porcorum.</title>
        <authorList>
            <person name="Looft T."/>
            <person name="Bayles D.O."/>
            <person name="Alt D.P."/>
        </authorList>
    </citation>
    <scope>NUCLEOTIDE SEQUENCE [LARGE SCALE GENOMIC DNA]</scope>
    <source>
        <strain evidence="4">CL-84</strain>
    </source>
</reference>
<evidence type="ECO:0000313" key="5">
    <source>
        <dbReference type="Proteomes" id="UP000093044"/>
    </source>
</evidence>
<organism evidence="4 5">
    <name type="scientific">Cloacibacillus porcorum</name>
    <dbReference type="NCBI Taxonomy" id="1197717"/>
    <lineage>
        <taxon>Bacteria</taxon>
        <taxon>Thermotogati</taxon>
        <taxon>Synergistota</taxon>
        <taxon>Synergistia</taxon>
        <taxon>Synergistales</taxon>
        <taxon>Synergistaceae</taxon>
        <taxon>Cloacibacillus</taxon>
    </lineage>
</organism>
<dbReference type="SUPFAM" id="SSF54675">
    <property type="entry name" value="Nicotinate/Quinolinate PRTase N-terminal domain-like"/>
    <property type="match status" value="1"/>
</dbReference>
<proteinExistence type="predicted"/>
<dbReference type="EMBL" id="CP016757">
    <property type="protein sequence ID" value="ANZ44094.1"/>
    <property type="molecule type" value="Genomic_DNA"/>
</dbReference>
<dbReference type="AlphaFoldDB" id="A0A1B2I296"/>